<keyword evidence="3 7" id="KW-0489">Methyltransferase</keyword>
<dbReference type="PROSITE" id="PS51565">
    <property type="entry name" value="SAM_MT85_SETD3"/>
    <property type="match status" value="1"/>
</dbReference>
<dbReference type="Gene3D" id="3.90.1410.10">
    <property type="entry name" value="set domain protein methyltransferase, domain 1"/>
    <property type="match status" value="2"/>
</dbReference>
<dbReference type="FunCoup" id="A0A6P8IZ25">
    <property type="interactions" value="2445"/>
</dbReference>
<dbReference type="OrthoDB" id="441812at2759"/>
<evidence type="ECO:0000259" key="9">
    <source>
        <dbReference type="PROSITE" id="PS50280"/>
    </source>
</evidence>
<keyword evidence="2" id="KW-0963">Cytoplasm</keyword>
<dbReference type="GO" id="GO:0018064">
    <property type="term" value="F:protein-L-histidine N-tele-methyltransferase activity"/>
    <property type="evidence" value="ECO:0007669"/>
    <property type="project" value="UniProtKB-EC"/>
</dbReference>
<dbReference type="RefSeq" id="XP_031572761.1">
    <property type="nucleotide sequence ID" value="XM_031716901.1"/>
</dbReference>
<accession>A0A6P8IZ25</accession>
<dbReference type="InterPro" id="IPR046341">
    <property type="entry name" value="SET_dom_sf"/>
</dbReference>
<keyword evidence="10" id="KW-1185">Reference proteome</keyword>
<dbReference type="InterPro" id="IPR036464">
    <property type="entry name" value="Rubisco_LSMT_subst-bd_sf"/>
</dbReference>
<dbReference type="AlphaFoldDB" id="A0A6P8IZ25"/>
<dbReference type="InterPro" id="IPR050600">
    <property type="entry name" value="SETD3_SETD6_MTase"/>
</dbReference>
<feature type="domain" description="SET" evidence="9">
    <location>
        <begin position="96"/>
        <end position="256"/>
    </location>
</feature>
<dbReference type="PROSITE" id="PS50280">
    <property type="entry name" value="SET"/>
    <property type="match status" value="1"/>
</dbReference>
<evidence type="ECO:0000313" key="11">
    <source>
        <dbReference type="RefSeq" id="XP_031572761.1"/>
    </source>
</evidence>
<comment type="similarity">
    <text evidence="7">Belongs to the class V-like SAM-binding methyltransferase superfamily. SETD3 actin-histidine methyltransferase family.</text>
</comment>
<evidence type="ECO:0000256" key="8">
    <source>
        <dbReference type="SAM" id="MobiDB-lite"/>
    </source>
</evidence>
<keyword evidence="4 7" id="KW-0808">Transferase</keyword>
<gene>
    <name evidence="11" type="primary">LOC116306806</name>
</gene>
<evidence type="ECO:0000256" key="7">
    <source>
        <dbReference type="PROSITE-ProRule" id="PRU00898"/>
    </source>
</evidence>
<reference evidence="11" key="1">
    <citation type="submission" date="2025-08" db="UniProtKB">
        <authorList>
            <consortium name="RefSeq"/>
        </authorList>
    </citation>
    <scope>IDENTIFICATION</scope>
    <source>
        <tissue evidence="11">Tentacle</tissue>
    </source>
</reference>
<dbReference type="Proteomes" id="UP000515163">
    <property type="component" value="Unplaced"/>
</dbReference>
<keyword evidence="6" id="KW-0009">Actin-binding</keyword>
<feature type="region of interest" description="Disordered" evidence="8">
    <location>
        <begin position="433"/>
        <end position="463"/>
    </location>
</feature>
<dbReference type="Pfam" id="PF09273">
    <property type="entry name" value="Rubis-subs-bind"/>
    <property type="match status" value="1"/>
</dbReference>
<protein>
    <recommendedName>
        <fullName evidence="7">protein-histidine N-methyltransferase</fullName>
        <ecNumber evidence="7">2.1.1.85</ecNumber>
    </recommendedName>
</protein>
<comment type="subcellular location">
    <subcellularLocation>
        <location evidence="1">Cytoplasm</location>
    </subcellularLocation>
</comment>
<dbReference type="InterPro" id="IPR025785">
    <property type="entry name" value="SETD3"/>
</dbReference>
<evidence type="ECO:0000313" key="10">
    <source>
        <dbReference type="Proteomes" id="UP000515163"/>
    </source>
</evidence>
<dbReference type="PANTHER" id="PTHR13271:SF47">
    <property type="entry name" value="ACTIN-HISTIDINE N-METHYLTRANSFERASE"/>
    <property type="match status" value="1"/>
</dbReference>
<dbReference type="InterPro" id="IPR001214">
    <property type="entry name" value="SET_dom"/>
</dbReference>
<dbReference type="GeneID" id="116306806"/>
<dbReference type="GO" id="GO:0005737">
    <property type="term" value="C:cytoplasm"/>
    <property type="evidence" value="ECO:0007669"/>
    <property type="project" value="UniProtKB-SubCell"/>
</dbReference>
<organism evidence="10 11">
    <name type="scientific">Actinia tenebrosa</name>
    <name type="common">Australian red waratah sea anemone</name>
    <dbReference type="NCBI Taxonomy" id="6105"/>
    <lineage>
        <taxon>Eukaryota</taxon>
        <taxon>Metazoa</taxon>
        <taxon>Cnidaria</taxon>
        <taxon>Anthozoa</taxon>
        <taxon>Hexacorallia</taxon>
        <taxon>Actiniaria</taxon>
        <taxon>Actiniidae</taxon>
        <taxon>Actinia</taxon>
    </lineage>
</organism>
<dbReference type="GO" id="GO:0016279">
    <property type="term" value="F:protein-lysine N-methyltransferase activity"/>
    <property type="evidence" value="ECO:0007669"/>
    <property type="project" value="TreeGrafter"/>
</dbReference>
<evidence type="ECO:0000256" key="1">
    <source>
        <dbReference type="ARBA" id="ARBA00004496"/>
    </source>
</evidence>
<dbReference type="SUPFAM" id="SSF82199">
    <property type="entry name" value="SET domain"/>
    <property type="match status" value="1"/>
</dbReference>
<evidence type="ECO:0000256" key="5">
    <source>
        <dbReference type="ARBA" id="ARBA00022691"/>
    </source>
</evidence>
<dbReference type="Gene3D" id="3.90.1420.10">
    <property type="entry name" value="Rubisco LSMT, substrate-binding domain"/>
    <property type="match status" value="1"/>
</dbReference>
<sequence>MGKKGKKKNASAGSENKTSKHNKEVLELCREILDVVVKDFPLLPSAQWGEYLKIYDLIERIMQKQSNECICWDGFSRDDHIDDFMAWFKSNGGVADKVQIHDSNKEGYGLIAVDDIEVRTSHTDILPSVYSTSLYFTPDDLKSLQGTPTLGDALKPYRSIAKQYAYFYKLFQSESKAFKHPFTFDDFRWAVSTVMTRQNQVPISDTENIKALIPMWDMCNHSNGTIETGFDTKDESCKSFAIRPFAKGDQIFIFYGKRNNADLLFHNGFVYPDNEHDFVNIHLGVSRSDRLYAMKAQIMAMVGMDASAHPYPVLRGDDPISPQLRAFLRIFSMDDDELKIRLFNPEKKKILPLSDLPNPDVVISEKNELKSWHYLCMRLNLILSQYKTTIEEDEKELESTEQNINAKNCLLLRITERRILDQALESVSSKLEEAMKKREEKERKEENETLHSIEEKVEKLTVE</sequence>
<dbReference type="InterPro" id="IPR015353">
    <property type="entry name" value="Rubisco_LSMT_subst-bd"/>
</dbReference>
<dbReference type="KEGG" id="aten:116306806"/>
<dbReference type="CDD" id="cd19176">
    <property type="entry name" value="SET_SETD3"/>
    <property type="match status" value="1"/>
</dbReference>
<dbReference type="InterPro" id="IPR044428">
    <property type="entry name" value="SETD3_SET"/>
</dbReference>
<evidence type="ECO:0000256" key="4">
    <source>
        <dbReference type="ARBA" id="ARBA00022679"/>
    </source>
</evidence>
<proteinExistence type="inferred from homology"/>
<name>A0A6P8IZ25_ACTTE</name>
<dbReference type="GO" id="GO:0032259">
    <property type="term" value="P:methylation"/>
    <property type="evidence" value="ECO:0007669"/>
    <property type="project" value="UniProtKB-KW"/>
</dbReference>
<dbReference type="GO" id="GO:0003779">
    <property type="term" value="F:actin binding"/>
    <property type="evidence" value="ECO:0007669"/>
    <property type="project" value="UniProtKB-KW"/>
</dbReference>
<dbReference type="SUPFAM" id="SSF81822">
    <property type="entry name" value="RuBisCo LSMT C-terminal, substrate-binding domain"/>
    <property type="match status" value="1"/>
</dbReference>
<dbReference type="EC" id="2.1.1.85" evidence="7"/>
<keyword evidence="5 7" id="KW-0949">S-adenosyl-L-methionine</keyword>
<evidence type="ECO:0000256" key="3">
    <source>
        <dbReference type="ARBA" id="ARBA00022603"/>
    </source>
</evidence>
<comment type="catalytic activity">
    <reaction evidence="7">
        <text>L-histidyl-[protein] + S-adenosyl-L-methionine = N(tele)-methyl-L-histidyl-[protein] + S-adenosyl-L-homocysteine + H(+)</text>
        <dbReference type="Rhea" id="RHEA:19369"/>
        <dbReference type="Rhea" id="RHEA-COMP:9745"/>
        <dbReference type="Rhea" id="RHEA-COMP:11600"/>
        <dbReference type="ChEBI" id="CHEBI:15378"/>
        <dbReference type="ChEBI" id="CHEBI:16367"/>
        <dbReference type="ChEBI" id="CHEBI:29979"/>
        <dbReference type="ChEBI" id="CHEBI:57856"/>
        <dbReference type="ChEBI" id="CHEBI:59789"/>
        <dbReference type="EC" id="2.1.1.85"/>
    </reaction>
</comment>
<evidence type="ECO:0000256" key="2">
    <source>
        <dbReference type="ARBA" id="ARBA00022490"/>
    </source>
</evidence>
<dbReference type="PANTHER" id="PTHR13271">
    <property type="entry name" value="UNCHARACTERIZED PUTATIVE METHYLTRANSFERASE"/>
    <property type="match status" value="1"/>
</dbReference>
<evidence type="ECO:0000256" key="6">
    <source>
        <dbReference type="ARBA" id="ARBA00023203"/>
    </source>
</evidence>
<dbReference type="InParanoid" id="A0A6P8IZ25"/>